<dbReference type="EMBL" id="CP026251">
    <property type="protein sequence ID" value="AWP06907.1"/>
    <property type="molecule type" value="Genomic_DNA"/>
</dbReference>
<name>A0A2U9BRR0_SCOMX</name>
<keyword evidence="3" id="KW-1185">Reference proteome</keyword>
<feature type="non-terminal residue" evidence="2">
    <location>
        <position position="1"/>
    </location>
</feature>
<feature type="non-terminal residue" evidence="2">
    <location>
        <position position="90"/>
    </location>
</feature>
<dbReference type="Proteomes" id="UP000246464">
    <property type="component" value="Chromosome 9"/>
</dbReference>
<organism evidence="2 3">
    <name type="scientific">Scophthalmus maximus</name>
    <name type="common">Turbot</name>
    <name type="synonym">Psetta maxima</name>
    <dbReference type="NCBI Taxonomy" id="52904"/>
    <lineage>
        <taxon>Eukaryota</taxon>
        <taxon>Metazoa</taxon>
        <taxon>Chordata</taxon>
        <taxon>Craniata</taxon>
        <taxon>Vertebrata</taxon>
        <taxon>Euteleostomi</taxon>
        <taxon>Actinopterygii</taxon>
        <taxon>Neopterygii</taxon>
        <taxon>Teleostei</taxon>
        <taxon>Neoteleostei</taxon>
        <taxon>Acanthomorphata</taxon>
        <taxon>Carangaria</taxon>
        <taxon>Pleuronectiformes</taxon>
        <taxon>Pleuronectoidei</taxon>
        <taxon>Scophthalmidae</taxon>
        <taxon>Scophthalmus</taxon>
    </lineage>
</organism>
<feature type="transmembrane region" description="Helical" evidence="1">
    <location>
        <begin position="6"/>
        <end position="33"/>
    </location>
</feature>
<reference evidence="2 3" key="1">
    <citation type="submission" date="2017-12" db="EMBL/GenBank/DDBJ databases">
        <title>Integrating genomic resources of turbot (Scophthalmus maximus) in depth evaluation of genetic and physical mapping variation across individuals.</title>
        <authorList>
            <person name="Martinez P."/>
        </authorList>
    </citation>
    <scope>NUCLEOTIDE SEQUENCE [LARGE SCALE GENOMIC DNA]</scope>
</reference>
<keyword evidence="1" id="KW-1133">Transmembrane helix</keyword>
<evidence type="ECO:0000313" key="3">
    <source>
        <dbReference type="Proteomes" id="UP000246464"/>
    </source>
</evidence>
<protein>
    <submittedName>
        <fullName evidence="2">Uncharacterized protein</fullName>
    </submittedName>
</protein>
<accession>A0A2U9BRR0</accession>
<proteinExistence type="predicted"/>
<sequence>HIFVCAVYLGFGLGLVQVHVWLLCGFFGCACAARPMCTHALYLNTAAGHRGPALVGHGALKANGGECTQRAWTKEWEVTNGWKGASLVRL</sequence>
<evidence type="ECO:0000313" key="2">
    <source>
        <dbReference type="EMBL" id="AWP06907.1"/>
    </source>
</evidence>
<gene>
    <name evidence="2" type="ORF">SMAX5B_011027</name>
</gene>
<evidence type="ECO:0000256" key="1">
    <source>
        <dbReference type="SAM" id="Phobius"/>
    </source>
</evidence>
<dbReference type="AlphaFoldDB" id="A0A2U9BRR0"/>
<keyword evidence="1" id="KW-0812">Transmembrane</keyword>
<keyword evidence="1" id="KW-0472">Membrane</keyword>